<evidence type="ECO:0000313" key="2">
    <source>
        <dbReference type="Proteomes" id="UP000824120"/>
    </source>
</evidence>
<dbReference type="Proteomes" id="UP000824120">
    <property type="component" value="Chromosome 11"/>
</dbReference>
<reference evidence="1 2" key="1">
    <citation type="submission" date="2020-09" db="EMBL/GenBank/DDBJ databases">
        <title>De no assembly of potato wild relative species, Solanum commersonii.</title>
        <authorList>
            <person name="Cho K."/>
        </authorList>
    </citation>
    <scope>NUCLEOTIDE SEQUENCE [LARGE SCALE GENOMIC DNA]</scope>
    <source>
        <strain evidence="1">LZ3.2</strain>
        <tissue evidence="1">Leaf</tissue>
    </source>
</reference>
<accession>A0A9J5WTQ6</accession>
<dbReference type="AlphaFoldDB" id="A0A9J5WTQ6"/>
<evidence type="ECO:0000313" key="1">
    <source>
        <dbReference type="EMBL" id="KAG5578671.1"/>
    </source>
</evidence>
<dbReference type="EMBL" id="JACXVP010000011">
    <property type="protein sequence ID" value="KAG5578671.1"/>
    <property type="molecule type" value="Genomic_DNA"/>
</dbReference>
<protein>
    <submittedName>
        <fullName evidence="1">Uncharacterized protein</fullName>
    </submittedName>
</protein>
<proteinExistence type="predicted"/>
<comment type="caution">
    <text evidence="1">The sequence shown here is derived from an EMBL/GenBank/DDBJ whole genome shotgun (WGS) entry which is preliminary data.</text>
</comment>
<organism evidence="1 2">
    <name type="scientific">Solanum commersonii</name>
    <name type="common">Commerson's wild potato</name>
    <name type="synonym">Commerson's nightshade</name>
    <dbReference type="NCBI Taxonomy" id="4109"/>
    <lineage>
        <taxon>Eukaryota</taxon>
        <taxon>Viridiplantae</taxon>
        <taxon>Streptophyta</taxon>
        <taxon>Embryophyta</taxon>
        <taxon>Tracheophyta</taxon>
        <taxon>Spermatophyta</taxon>
        <taxon>Magnoliopsida</taxon>
        <taxon>eudicotyledons</taxon>
        <taxon>Gunneridae</taxon>
        <taxon>Pentapetalae</taxon>
        <taxon>asterids</taxon>
        <taxon>lamiids</taxon>
        <taxon>Solanales</taxon>
        <taxon>Solanaceae</taxon>
        <taxon>Solanoideae</taxon>
        <taxon>Solaneae</taxon>
        <taxon>Solanum</taxon>
    </lineage>
</organism>
<sequence>MINCALKVSNWDSPSSRILKLTIVDSNTSSSSTKVFKCPHTKNNSIFTHNGQQFKVPESNATLTLTKMNTMHAFTHRFAYIF</sequence>
<keyword evidence="2" id="KW-1185">Reference proteome</keyword>
<gene>
    <name evidence="1" type="ORF">H5410_058805</name>
</gene>
<name>A0A9J5WTQ6_SOLCO</name>